<dbReference type="SUPFAM" id="SSF53187">
    <property type="entry name" value="Zn-dependent exopeptidases"/>
    <property type="match status" value="1"/>
</dbReference>
<dbReference type="EMBL" id="JAECVW010000001">
    <property type="protein sequence ID" value="MBH8594133.1"/>
    <property type="molecule type" value="Genomic_DNA"/>
</dbReference>
<evidence type="ECO:0000313" key="2">
    <source>
        <dbReference type="Proteomes" id="UP000633619"/>
    </source>
</evidence>
<evidence type="ECO:0000313" key="1">
    <source>
        <dbReference type="EMBL" id="MBH8594133.1"/>
    </source>
</evidence>
<gene>
    <name evidence="1" type="ORF">I8U20_02175</name>
</gene>
<sequence length="564" mass="66066">MNMTETGVRCMIPFQEEVYRLTKKLVEHPSIVGTFGERDMAYLIYEILQETPYFQEHPEYLQMTPTRQDDLERYNVLALLKGGNENESETVILMGHMDTVGVEDYGKWMNLAFSPEPLLEEWKKSKLPEEVKKDLDTGDYIGGRGVLDMKSGIAIHLAIVRYFARNRHLLKGNLLFVAACDEERNSRGILSALTDILQWGREEKLTYIAAINSDYTSPRFPGDCDRYIYLGTVGKLLPAFYIVGKETHVGQAFEGFDPNLIASELTARIDYQTNLCDEMFGEITLPPVSLKQTDLKKQYDVQTPKTALVYYNFFVHSWSPRDVLEKLKQVAIDAFESAVMKFRDQSRRYHESRRRPYRDIDWKPRVYTYEEFYRKCREKHGQEFEREILRLTGNILNQENMDVREHSLRMVEELWKWGGDDDPAVILFYAAPYIPRVVLNEKDPRDLRLIRAVKKSVAEIEPLQEKKIKVRKFFPYISDMSFVAMSDDEREIQTFEKNMPVWGAKYHMDMEAIRQLDVPVVNIGPYGKDAHKKWERLEISYSMQWVPNLTVRVIRHLFNSVDAF</sequence>
<reference evidence="1 2" key="1">
    <citation type="submission" date="2020-12" db="EMBL/GenBank/DDBJ databases">
        <title>WGS of Thermoactinomyces spp.</title>
        <authorList>
            <person name="Cheng K."/>
        </authorList>
    </citation>
    <scope>NUCLEOTIDE SEQUENCE [LARGE SCALE GENOMIC DNA]</scope>
    <source>
        <strain evidence="2">CICC 10671\DSM 43846</strain>
    </source>
</reference>
<dbReference type="InterPro" id="IPR002933">
    <property type="entry name" value="Peptidase_M20"/>
</dbReference>
<dbReference type="Pfam" id="PF01546">
    <property type="entry name" value="Peptidase_M20"/>
    <property type="match status" value="1"/>
</dbReference>
<comment type="caution">
    <text evidence="1">The sequence shown here is derived from an EMBL/GenBank/DDBJ whole genome shotgun (WGS) entry which is preliminary data.</text>
</comment>
<keyword evidence="1" id="KW-0378">Hydrolase</keyword>
<dbReference type="InterPro" id="IPR050072">
    <property type="entry name" value="Peptidase_M20A"/>
</dbReference>
<dbReference type="Proteomes" id="UP000633619">
    <property type="component" value="Unassembled WGS sequence"/>
</dbReference>
<dbReference type="PIRSF" id="PIRSF010386">
    <property type="entry name" value="RocB"/>
    <property type="match status" value="1"/>
</dbReference>
<protein>
    <submittedName>
        <fullName evidence="1">M20/M25/M40 family metallo-hydrolase</fullName>
    </submittedName>
</protein>
<dbReference type="InterPro" id="IPR012166">
    <property type="entry name" value="Uncharacterised_RocB"/>
</dbReference>
<dbReference type="PANTHER" id="PTHR43808">
    <property type="entry name" value="ACETYLORNITHINE DEACETYLASE"/>
    <property type="match status" value="1"/>
</dbReference>
<dbReference type="AlphaFoldDB" id="A0A8I1DB93"/>
<name>A0A8I1DB93_THEIN</name>
<organism evidence="1 2">
    <name type="scientific">Thermoactinomyces intermedius</name>
    <dbReference type="NCBI Taxonomy" id="2024"/>
    <lineage>
        <taxon>Bacteria</taxon>
        <taxon>Bacillati</taxon>
        <taxon>Bacillota</taxon>
        <taxon>Bacilli</taxon>
        <taxon>Bacillales</taxon>
        <taxon>Thermoactinomycetaceae</taxon>
        <taxon>Thermoactinomyces</taxon>
    </lineage>
</organism>
<dbReference type="GO" id="GO:0016787">
    <property type="term" value="F:hydrolase activity"/>
    <property type="evidence" value="ECO:0007669"/>
    <property type="project" value="UniProtKB-KW"/>
</dbReference>
<proteinExistence type="predicted"/>
<keyword evidence="2" id="KW-1185">Reference proteome</keyword>
<dbReference type="PANTHER" id="PTHR43808:SF27">
    <property type="entry name" value="PROTEIN ROCB"/>
    <property type="match status" value="1"/>
</dbReference>
<accession>A0A8I1DB93</accession>
<dbReference type="Gene3D" id="3.40.630.10">
    <property type="entry name" value="Zn peptidases"/>
    <property type="match status" value="1"/>
</dbReference>